<feature type="region of interest" description="Disordered" evidence="1">
    <location>
        <begin position="172"/>
        <end position="205"/>
    </location>
</feature>
<reference evidence="2" key="1">
    <citation type="submission" date="2022-03" db="EMBL/GenBank/DDBJ databases">
        <authorList>
            <person name="Lindestad O."/>
        </authorList>
    </citation>
    <scope>NUCLEOTIDE SEQUENCE</scope>
</reference>
<proteinExistence type="predicted"/>
<sequence>MYYNISLKLLGNLFGDWQPWIKFITQTFTDQNPDNEKHSFMGIEPPWTQKTSYNYHNFDSGITVVQSVTKIRLVKALIFPIFFYASETWTLRETEKKRIDALEMWCWRRMLGVTWNMFRTNESILDELSIKQRLSSAVQLRILSFFGHVSRRNDVSIERLVVQEEPRLFEERQPLEKSGEVLSSEPQHPDDDHDQSAKTETTKKKNSGTELFVFKPRLAGCSLYASEARITFAPLIHTLMKYSASNHTDRAQGVWSPPIRTGPAWWITELTSYHCRMRRPVPVLG</sequence>
<dbReference type="Proteomes" id="UP000838756">
    <property type="component" value="Unassembled WGS sequence"/>
</dbReference>
<organism evidence="2 3">
    <name type="scientific">Pararge aegeria aegeria</name>
    <dbReference type="NCBI Taxonomy" id="348720"/>
    <lineage>
        <taxon>Eukaryota</taxon>
        <taxon>Metazoa</taxon>
        <taxon>Ecdysozoa</taxon>
        <taxon>Arthropoda</taxon>
        <taxon>Hexapoda</taxon>
        <taxon>Insecta</taxon>
        <taxon>Pterygota</taxon>
        <taxon>Neoptera</taxon>
        <taxon>Endopterygota</taxon>
        <taxon>Lepidoptera</taxon>
        <taxon>Glossata</taxon>
        <taxon>Ditrysia</taxon>
        <taxon>Papilionoidea</taxon>
        <taxon>Nymphalidae</taxon>
        <taxon>Satyrinae</taxon>
        <taxon>Satyrini</taxon>
        <taxon>Parargina</taxon>
        <taxon>Pararge</taxon>
    </lineage>
</organism>
<dbReference type="AlphaFoldDB" id="A0A8S4SE89"/>
<feature type="compositionally biased region" description="Basic and acidic residues" evidence="1">
    <location>
        <begin position="187"/>
        <end position="203"/>
    </location>
</feature>
<dbReference type="OrthoDB" id="6765465at2759"/>
<dbReference type="EMBL" id="CAKXAJ010026165">
    <property type="protein sequence ID" value="CAH2260387.1"/>
    <property type="molecule type" value="Genomic_DNA"/>
</dbReference>
<keyword evidence="3" id="KW-1185">Reference proteome</keyword>
<accession>A0A8S4SE89</accession>
<evidence type="ECO:0000256" key="1">
    <source>
        <dbReference type="SAM" id="MobiDB-lite"/>
    </source>
</evidence>
<evidence type="ECO:0000313" key="3">
    <source>
        <dbReference type="Proteomes" id="UP000838756"/>
    </source>
</evidence>
<gene>
    <name evidence="2" type="primary">jg15518</name>
    <name evidence="2" type="ORF">PAEG_LOCUS23710</name>
</gene>
<evidence type="ECO:0000313" key="2">
    <source>
        <dbReference type="EMBL" id="CAH2260387.1"/>
    </source>
</evidence>
<dbReference type="PANTHER" id="PTHR47027">
    <property type="entry name" value="REVERSE TRANSCRIPTASE DOMAIN-CONTAINING PROTEIN"/>
    <property type="match status" value="1"/>
</dbReference>
<comment type="caution">
    <text evidence="2">The sequence shown here is derived from an EMBL/GenBank/DDBJ whole genome shotgun (WGS) entry which is preliminary data.</text>
</comment>
<protein>
    <submittedName>
        <fullName evidence="2">Jg15518 protein</fullName>
    </submittedName>
</protein>
<name>A0A8S4SE89_9NEOP</name>
<dbReference type="PANTHER" id="PTHR47027:SF8">
    <property type="entry name" value="RIBONUCLEASE H"/>
    <property type="match status" value="1"/>
</dbReference>